<accession>A0AAV0Z7V6</accession>
<reference evidence="1 2" key="1">
    <citation type="submission" date="2023-01" db="EMBL/GenBank/DDBJ databases">
        <authorList>
            <person name="Kreplak J."/>
        </authorList>
    </citation>
    <scope>NUCLEOTIDE SEQUENCE [LARGE SCALE GENOMIC DNA]</scope>
</reference>
<dbReference type="Proteomes" id="UP001157006">
    <property type="component" value="Chromosome 1S"/>
</dbReference>
<keyword evidence="2" id="KW-1185">Reference proteome</keyword>
<proteinExistence type="predicted"/>
<evidence type="ECO:0000313" key="1">
    <source>
        <dbReference type="EMBL" id="CAI8593911.1"/>
    </source>
</evidence>
<protein>
    <submittedName>
        <fullName evidence="1">Uncharacterized protein</fullName>
    </submittedName>
</protein>
<name>A0AAV0Z7V6_VICFA</name>
<evidence type="ECO:0000313" key="2">
    <source>
        <dbReference type="Proteomes" id="UP001157006"/>
    </source>
</evidence>
<sequence>MIRNKVNDKVRNPHVLLRKLTTVTCLKCGAMVTGLSPKVLNSVSLFQFSLHSEQNLRLLRFRLRRCPPVIAAPPSTVKEAPPVDAFVISIQSIVQPRCPNRTHFAFYSISGLLLVQEREIERVVLA</sequence>
<dbReference type="EMBL" id="OX451735">
    <property type="protein sequence ID" value="CAI8593911.1"/>
    <property type="molecule type" value="Genomic_DNA"/>
</dbReference>
<dbReference type="AlphaFoldDB" id="A0AAV0Z7V6"/>
<gene>
    <name evidence="1" type="ORF">VFH_I115000</name>
</gene>
<organism evidence="1 2">
    <name type="scientific">Vicia faba</name>
    <name type="common">Broad bean</name>
    <name type="synonym">Faba vulgaris</name>
    <dbReference type="NCBI Taxonomy" id="3906"/>
    <lineage>
        <taxon>Eukaryota</taxon>
        <taxon>Viridiplantae</taxon>
        <taxon>Streptophyta</taxon>
        <taxon>Embryophyta</taxon>
        <taxon>Tracheophyta</taxon>
        <taxon>Spermatophyta</taxon>
        <taxon>Magnoliopsida</taxon>
        <taxon>eudicotyledons</taxon>
        <taxon>Gunneridae</taxon>
        <taxon>Pentapetalae</taxon>
        <taxon>rosids</taxon>
        <taxon>fabids</taxon>
        <taxon>Fabales</taxon>
        <taxon>Fabaceae</taxon>
        <taxon>Papilionoideae</taxon>
        <taxon>50 kb inversion clade</taxon>
        <taxon>NPAAA clade</taxon>
        <taxon>Hologalegina</taxon>
        <taxon>IRL clade</taxon>
        <taxon>Fabeae</taxon>
        <taxon>Vicia</taxon>
    </lineage>
</organism>